<evidence type="ECO:0000256" key="3">
    <source>
        <dbReference type="SAM" id="SignalP"/>
    </source>
</evidence>
<sequence>MITLRQAVTARATVAGRRIAVTVAASALAGLVAAAVPAVAAPPPDGGAGARFDAAGADLVSITLRDGKLYLRAREAAADGQPVDRVEPAGRLLGPDGGAAVRVPDHPAFEFLGTPGRPMWALTAGDTEFTSLDTTGVRRAEVRAGVVELSLGTVDGPGDFVAYTLAGLGAPTPLFGTVDGSPRRAELPASTRTGALVWLFGAAGDYSVPLTATATLADGTRASSDAVYRVRVPEFGTPVDADVPAPAPQPAPMREVERPATAARQSAGASLTPSAAQPLLAAPAEKLNTAASSGRVVIDDGHVDMGPQLDGSDWTIRLKDDTVTPAVWRNLADVVLHVMDNAKTTVPDGADFLGSPGDPVWLLAQAQQSGIVWPGWNTQHPSVVSGIRGSVRWTFAGAEGPGRFTLFLTGSFGAAEVLFDSTKDTPQRLDIPANTHAHGNWAFSAPGLYRLSFEMSATTTAGAEVTDTRTVTFAVGEATDPSTGFGPGSGSGGNGSGSGGNGSGNGNLPRTGSSWRVPALGVGFVLVGALVLVLLRARRQVGGVDVGLHAGSPSVASGSWWVAASGKQPPNGSS</sequence>
<protein>
    <submittedName>
        <fullName evidence="4">Putative ABC transporter-associated repeat protein</fullName>
    </submittedName>
</protein>
<dbReference type="EMBL" id="FNYV01000008">
    <property type="protein sequence ID" value="SEJ80659.1"/>
    <property type="molecule type" value="Genomic_DNA"/>
</dbReference>
<dbReference type="STRING" id="1144548.SAMN05443287_1087"/>
<evidence type="ECO:0000256" key="1">
    <source>
        <dbReference type="SAM" id="MobiDB-lite"/>
    </source>
</evidence>
<keyword evidence="2" id="KW-1133">Transmembrane helix</keyword>
<keyword evidence="3" id="KW-0732">Signal</keyword>
<feature type="region of interest" description="Disordered" evidence="1">
    <location>
        <begin position="477"/>
        <end position="510"/>
    </location>
</feature>
<feature type="region of interest" description="Disordered" evidence="1">
    <location>
        <begin position="238"/>
        <end position="272"/>
    </location>
</feature>
<evidence type="ECO:0000313" key="5">
    <source>
        <dbReference type="Proteomes" id="UP000198707"/>
    </source>
</evidence>
<feature type="chain" id="PRO_5011679924" evidence="3">
    <location>
        <begin position="41"/>
        <end position="574"/>
    </location>
</feature>
<dbReference type="NCBIfam" id="TIGR03769">
    <property type="entry name" value="P_ac_wall_RPT"/>
    <property type="match status" value="1"/>
</dbReference>
<feature type="transmembrane region" description="Helical" evidence="2">
    <location>
        <begin position="515"/>
        <end position="535"/>
    </location>
</feature>
<dbReference type="RefSeq" id="WP_092381566.1">
    <property type="nucleotide sequence ID" value="NZ_BOPI01000004.1"/>
</dbReference>
<keyword evidence="2" id="KW-0472">Membrane</keyword>
<accession>A0A1H7BSU6</accession>
<dbReference type="NCBIfam" id="NF038134">
    <property type="entry name" value="choice_anch_M"/>
    <property type="match status" value="2"/>
</dbReference>
<dbReference type="AlphaFoldDB" id="A0A1H7BSU6"/>
<keyword evidence="2" id="KW-0812">Transmembrane</keyword>
<reference evidence="5" key="1">
    <citation type="submission" date="2016-10" db="EMBL/GenBank/DDBJ databases">
        <authorList>
            <person name="Varghese N."/>
            <person name="Submissions S."/>
        </authorList>
    </citation>
    <scope>NUCLEOTIDE SEQUENCE [LARGE SCALE GENOMIC DNA]</scope>
    <source>
        <strain evidence="5">CGMCC 4.7038</strain>
    </source>
</reference>
<feature type="signal peptide" evidence="3">
    <location>
        <begin position="1"/>
        <end position="40"/>
    </location>
</feature>
<gene>
    <name evidence="4" type="ORF">SAMN05443287_1087</name>
</gene>
<dbReference type="InterPro" id="IPR022395">
    <property type="entry name" value="CHP03773_ABC_transptr-like"/>
</dbReference>
<name>A0A1H7BSU6_9ACTN</name>
<dbReference type="InterPro" id="IPR022435">
    <property type="entry name" value="Surface-anchored_actinobac"/>
</dbReference>
<keyword evidence="5" id="KW-1185">Reference proteome</keyword>
<dbReference type="OrthoDB" id="4424311at2"/>
<evidence type="ECO:0000313" key="4">
    <source>
        <dbReference type="EMBL" id="SEJ80659.1"/>
    </source>
</evidence>
<dbReference type="NCBIfam" id="TIGR03773">
    <property type="entry name" value="anch_rpt_wall"/>
    <property type="match status" value="1"/>
</dbReference>
<evidence type="ECO:0000256" key="2">
    <source>
        <dbReference type="SAM" id="Phobius"/>
    </source>
</evidence>
<feature type="compositionally biased region" description="Gly residues" evidence="1">
    <location>
        <begin position="485"/>
        <end position="505"/>
    </location>
</feature>
<dbReference type="Proteomes" id="UP000198707">
    <property type="component" value="Unassembled WGS sequence"/>
</dbReference>
<proteinExistence type="predicted"/>
<organism evidence="4 5">
    <name type="scientific">Micromonospora phaseoli</name>
    <dbReference type="NCBI Taxonomy" id="1144548"/>
    <lineage>
        <taxon>Bacteria</taxon>
        <taxon>Bacillati</taxon>
        <taxon>Actinomycetota</taxon>
        <taxon>Actinomycetes</taxon>
        <taxon>Micromonosporales</taxon>
        <taxon>Micromonosporaceae</taxon>
        <taxon>Micromonospora</taxon>
    </lineage>
</organism>